<keyword evidence="4" id="KW-1185">Reference proteome</keyword>
<evidence type="ECO:0000313" key="3">
    <source>
        <dbReference type="EMBL" id="KAG8482400.1"/>
    </source>
</evidence>
<feature type="compositionally biased region" description="Polar residues" evidence="1">
    <location>
        <begin position="30"/>
        <end position="45"/>
    </location>
</feature>
<comment type="caution">
    <text evidence="3">The sequence shown here is derived from an EMBL/GenBank/DDBJ whole genome shotgun (WGS) entry which is preliminary data.</text>
</comment>
<dbReference type="GO" id="GO:0034063">
    <property type="term" value="P:stress granule assembly"/>
    <property type="evidence" value="ECO:0007669"/>
    <property type="project" value="TreeGrafter"/>
</dbReference>
<evidence type="ECO:0000256" key="1">
    <source>
        <dbReference type="SAM" id="MobiDB-lite"/>
    </source>
</evidence>
<feature type="region of interest" description="Disordered" evidence="1">
    <location>
        <begin position="363"/>
        <end position="487"/>
    </location>
</feature>
<feature type="compositionally biased region" description="Basic and acidic residues" evidence="1">
    <location>
        <begin position="363"/>
        <end position="377"/>
    </location>
</feature>
<reference evidence="3 4" key="1">
    <citation type="journal article" date="2021" name="bioRxiv">
        <title>The Gossypium anomalum genome as a resource for cotton improvement and evolutionary analysis of hybrid incompatibility.</title>
        <authorList>
            <person name="Grover C.E."/>
            <person name="Yuan D."/>
            <person name="Arick M.A."/>
            <person name="Miller E.R."/>
            <person name="Hu G."/>
            <person name="Peterson D.G."/>
            <person name="Wendel J.F."/>
            <person name="Udall J.A."/>
        </authorList>
    </citation>
    <scope>NUCLEOTIDE SEQUENCE [LARGE SCALE GENOMIC DNA]</scope>
    <source>
        <strain evidence="3">JFW-Udall</strain>
        <tissue evidence="3">Leaf</tissue>
    </source>
</reference>
<feature type="compositionally biased region" description="Basic and acidic residues" evidence="1">
    <location>
        <begin position="391"/>
        <end position="411"/>
    </location>
</feature>
<feature type="domain" description="LsmAD" evidence="2">
    <location>
        <begin position="198"/>
        <end position="255"/>
    </location>
</feature>
<organism evidence="3 4">
    <name type="scientific">Gossypium anomalum</name>
    <dbReference type="NCBI Taxonomy" id="47600"/>
    <lineage>
        <taxon>Eukaryota</taxon>
        <taxon>Viridiplantae</taxon>
        <taxon>Streptophyta</taxon>
        <taxon>Embryophyta</taxon>
        <taxon>Tracheophyta</taxon>
        <taxon>Spermatophyta</taxon>
        <taxon>Magnoliopsida</taxon>
        <taxon>eudicotyledons</taxon>
        <taxon>Gunneridae</taxon>
        <taxon>Pentapetalae</taxon>
        <taxon>rosids</taxon>
        <taxon>malvids</taxon>
        <taxon>Malvales</taxon>
        <taxon>Malvaceae</taxon>
        <taxon>Malvoideae</taxon>
        <taxon>Gossypium</taxon>
    </lineage>
</organism>
<dbReference type="OrthoDB" id="989718at2759"/>
<dbReference type="PANTHER" id="PTHR12854:SF7">
    <property type="entry name" value="ATAXIN-2 HOMOLOG"/>
    <property type="match status" value="1"/>
</dbReference>
<accession>A0A8J5YLX0</accession>
<dbReference type="InterPro" id="IPR045117">
    <property type="entry name" value="ATXN2-like"/>
</dbReference>
<dbReference type="InterPro" id="IPR009604">
    <property type="entry name" value="LsmAD_domain"/>
</dbReference>
<dbReference type="AlphaFoldDB" id="A0A8J5YLX0"/>
<dbReference type="GO" id="GO:0010494">
    <property type="term" value="C:cytoplasmic stress granule"/>
    <property type="evidence" value="ECO:0007669"/>
    <property type="project" value="TreeGrafter"/>
</dbReference>
<protein>
    <recommendedName>
        <fullName evidence="2">LsmAD domain-containing protein</fullName>
    </recommendedName>
</protein>
<dbReference type="EMBL" id="JAHUZN010000010">
    <property type="protein sequence ID" value="KAG8482400.1"/>
    <property type="molecule type" value="Genomic_DNA"/>
</dbReference>
<dbReference type="Pfam" id="PF14438">
    <property type="entry name" value="SM-ATX"/>
    <property type="match status" value="1"/>
</dbReference>
<dbReference type="GO" id="GO:0003729">
    <property type="term" value="F:mRNA binding"/>
    <property type="evidence" value="ECO:0007669"/>
    <property type="project" value="TreeGrafter"/>
</dbReference>
<feature type="compositionally biased region" description="Polar residues" evidence="1">
    <location>
        <begin position="378"/>
        <end position="389"/>
    </location>
</feature>
<feature type="compositionally biased region" description="Polar residues" evidence="1">
    <location>
        <begin position="429"/>
        <end position="446"/>
    </location>
</feature>
<gene>
    <name evidence="3" type="ORF">CXB51_027277</name>
</gene>
<dbReference type="Pfam" id="PF06741">
    <property type="entry name" value="LsmAD"/>
    <property type="match status" value="1"/>
</dbReference>
<evidence type="ECO:0000313" key="4">
    <source>
        <dbReference type="Proteomes" id="UP000701853"/>
    </source>
</evidence>
<dbReference type="PANTHER" id="PTHR12854">
    <property type="entry name" value="ATAXIN 2-RELATED"/>
    <property type="match status" value="1"/>
</dbReference>
<dbReference type="InterPro" id="IPR025852">
    <property type="entry name" value="SM_dom_ATX"/>
</dbReference>
<feature type="compositionally biased region" description="Low complexity" evidence="1">
    <location>
        <begin position="451"/>
        <end position="473"/>
    </location>
</feature>
<evidence type="ECO:0000259" key="2">
    <source>
        <dbReference type="SMART" id="SM01272"/>
    </source>
</evidence>
<dbReference type="SMART" id="SM01272">
    <property type="entry name" value="LsmAD"/>
    <property type="match status" value="1"/>
</dbReference>
<dbReference type="Proteomes" id="UP000701853">
    <property type="component" value="Chromosome 10"/>
</dbReference>
<name>A0A8J5YLX0_9ROSI</name>
<sequence length="615" mass="67803">MQQAMLPKSSANRFGRRRGDIEVGTRLENMVQSGKSNQGRPQTSGELPGGRTGGFESSSLEVHVKNGSIYTGIFHATDAEKDFGIILKMARLIKNGTLQGDRAIMKFVSKAPSKILIIPDEELVQVIAKDVAVTRDGFASELQHEKHQEILIDSAISQSPQHEGERVLAPWFPGEDDPRCPELENIFDSPWIRNFTQQNLRVPHMREFEREAMRIAREIEGEETQDLHLAEERGFDLHDNFDIDVEMRFSSVLRGRGFDDSGYEEEEDIMLDSHNIETFGDSSDSHSRRPADLTSLQGSVGVRIPSSSSLVLDNIPPSLATINLNRSDFNDQARWLASELPSKSFPISDSESRIQDDLLGEHRGSSDAKEFAEKQSTSEDLQFSNSVDSHSLLDDKIDASDKAGPCEKRSSSCEPSEGPASSKVIGETHSANSHGQPGSRASSNSDCVDAVSVSSGPGLSPSSSMGSISSKKSTPNPHAKSDGSFYYQPQMSPVPHMHMPVSFGVNRTLLSWPPACYIQSTGGTNTIITTILSSKWTLVWAADTSWSTASGILPTQRERERELQMMLPGEFCKTFFKLGASTGPNFITSINRLGKNSILRSRVVRRINKIIYLKD</sequence>
<feature type="region of interest" description="Disordered" evidence="1">
    <location>
        <begin position="1"/>
        <end position="56"/>
    </location>
</feature>
<proteinExistence type="predicted"/>